<keyword evidence="3 4" id="KW-0472">Membrane</keyword>
<evidence type="ECO:0000259" key="5">
    <source>
        <dbReference type="PROSITE" id="PS50850"/>
    </source>
</evidence>
<dbReference type="InterPro" id="IPR020846">
    <property type="entry name" value="MFS_dom"/>
</dbReference>
<feature type="transmembrane region" description="Helical" evidence="4">
    <location>
        <begin position="176"/>
        <end position="195"/>
    </location>
</feature>
<dbReference type="PROSITE" id="PS50850">
    <property type="entry name" value="MFS"/>
    <property type="match status" value="1"/>
</dbReference>
<dbReference type="InterPro" id="IPR010645">
    <property type="entry name" value="MFS_4"/>
</dbReference>
<feature type="transmembrane region" description="Helical" evidence="4">
    <location>
        <begin position="312"/>
        <end position="333"/>
    </location>
</feature>
<feature type="domain" description="Major facilitator superfamily (MFS) profile" evidence="5">
    <location>
        <begin position="15"/>
        <end position="401"/>
    </location>
</feature>
<dbReference type="Gene3D" id="1.20.1250.20">
    <property type="entry name" value="MFS general substrate transporter like domains"/>
    <property type="match status" value="2"/>
</dbReference>
<reference evidence="6 7" key="1">
    <citation type="submission" date="2012-09" db="EMBL/GenBank/DDBJ databases">
        <title>Genome Sequence of alkane-degrading Bacterium Alcanivorax sp. 521-1.</title>
        <authorList>
            <person name="Lai Q."/>
            <person name="Shao Z."/>
        </authorList>
    </citation>
    <scope>NUCLEOTIDE SEQUENCE [LARGE SCALE GENOMIC DNA]</scope>
    <source>
        <strain evidence="6 7">521-1</strain>
    </source>
</reference>
<name>A0ABS0AU23_9GAMM</name>
<dbReference type="PANTHER" id="PTHR23537:SF1">
    <property type="entry name" value="SUGAR TRANSPORTER"/>
    <property type="match status" value="1"/>
</dbReference>
<feature type="transmembrane region" description="Helical" evidence="4">
    <location>
        <begin position="260"/>
        <end position="279"/>
    </location>
</feature>
<dbReference type="RefSeq" id="WP_194865325.1">
    <property type="nucleotide sequence ID" value="NZ_ARXX01000033.1"/>
</dbReference>
<organism evidence="6 7">
    <name type="scientific">Alloalcanivorax profundimaris</name>
    <dbReference type="NCBI Taxonomy" id="2735259"/>
    <lineage>
        <taxon>Bacteria</taxon>
        <taxon>Pseudomonadati</taxon>
        <taxon>Pseudomonadota</taxon>
        <taxon>Gammaproteobacteria</taxon>
        <taxon>Oceanospirillales</taxon>
        <taxon>Alcanivoracaceae</taxon>
        <taxon>Alloalcanivorax</taxon>
    </lineage>
</organism>
<feature type="transmembrane region" description="Helical" evidence="4">
    <location>
        <begin position="55"/>
        <end position="78"/>
    </location>
</feature>
<feature type="transmembrane region" description="Helical" evidence="4">
    <location>
        <begin position="225"/>
        <end position="248"/>
    </location>
</feature>
<evidence type="ECO:0000256" key="3">
    <source>
        <dbReference type="ARBA" id="ARBA00023136"/>
    </source>
</evidence>
<evidence type="ECO:0000256" key="2">
    <source>
        <dbReference type="ARBA" id="ARBA00022989"/>
    </source>
</evidence>
<proteinExistence type="predicted"/>
<dbReference type="InterPro" id="IPR036259">
    <property type="entry name" value="MFS_trans_sf"/>
</dbReference>
<evidence type="ECO:0000313" key="6">
    <source>
        <dbReference type="EMBL" id="MBF5056976.1"/>
    </source>
</evidence>
<evidence type="ECO:0000256" key="1">
    <source>
        <dbReference type="ARBA" id="ARBA00022692"/>
    </source>
</evidence>
<accession>A0ABS0AU23</accession>
<keyword evidence="7" id="KW-1185">Reference proteome</keyword>
<dbReference type="PANTHER" id="PTHR23537">
    <property type="match status" value="1"/>
</dbReference>
<feature type="transmembrane region" description="Helical" evidence="4">
    <location>
        <begin position="109"/>
        <end position="132"/>
    </location>
</feature>
<feature type="transmembrane region" description="Helical" evidence="4">
    <location>
        <begin position="144"/>
        <end position="164"/>
    </location>
</feature>
<feature type="transmembrane region" description="Helical" evidence="4">
    <location>
        <begin position="286"/>
        <end position="306"/>
    </location>
</feature>
<dbReference type="SUPFAM" id="SSF103473">
    <property type="entry name" value="MFS general substrate transporter"/>
    <property type="match status" value="1"/>
</dbReference>
<feature type="transmembrane region" description="Helical" evidence="4">
    <location>
        <begin position="85"/>
        <end position="103"/>
    </location>
</feature>
<feature type="transmembrane region" description="Helical" evidence="4">
    <location>
        <begin position="15"/>
        <end position="35"/>
    </location>
</feature>
<dbReference type="Pfam" id="PF06779">
    <property type="entry name" value="MFS_4"/>
    <property type="match status" value="1"/>
</dbReference>
<evidence type="ECO:0000256" key="4">
    <source>
        <dbReference type="SAM" id="Phobius"/>
    </source>
</evidence>
<evidence type="ECO:0000313" key="7">
    <source>
        <dbReference type="Proteomes" id="UP000662703"/>
    </source>
</evidence>
<keyword evidence="1 4" id="KW-0812">Transmembrane</keyword>
<dbReference type="EMBL" id="ARXX01000033">
    <property type="protein sequence ID" value="MBF5056976.1"/>
    <property type="molecule type" value="Genomic_DNA"/>
</dbReference>
<gene>
    <name evidence="6" type="ORF">Y5W_02270</name>
</gene>
<protein>
    <submittedName>
        <fullName evidence="6">Major facilitator transporter</fullName>
    </submittedName>
</protein>
<keyword evidence="2 4" id="KW-1133">Transmembrane helix</keyword>
<feature type="transmembrane region" description="Helical" evidence="4">
    <location>
        <begin position="345"/>
        <end position="365"/>
    </location>
</feature>
<sequence length="413" mass="43272">MRLLAARLFGRRPPFFLMVTTGALCTVVLLVFARLSYGLVLPAMREGLGLSYHQAANLSTANALGYLLLVMVAGVFAARFGGKTAILIGLALVIAGFLGLSQASGYPLLVLLMVVLGVGTAFGYTPLISLLANTYPHRRGAVIGFTNSGVGIGMLLAGALVPALTEVAAEDGWRRVWLLFAAGGVAVTVLVALFLRNPPRPLAPDTASALGEPDEPIFRNPHVTVVGLIYGVLGLTFIVQTTFMYSFALDAGTPPITAGHLVSAMGMLSIFAGPAWGWLSDRLGYASGLMLSMGLSLVATVVPVIHPGTWAFGFHFVLIGLCAAGMFSTVLAAATETVPAHRAPVAVSFVTLFYAVGQLLGPALAGPLIEWRDGFRLVFAFSCLVMAAGVALSAYSRRHQAYRPGPPAAWEAD</sequence>
<feature type="transmembrane region" description="Helical" evidence="4">
    <location>
        <begin position="377"/>
        <end position="395"/>
    </location>
</feature>
<dbReference type="Proteomes" id="UP000662703">
    <property type="component" value="Unassembled WGS sequence"/>
</dbReference>
<comment type="caution">
    <text evidence="6">The sequence shown here is derived from an EMBL/GenBank/DDBJ whole genome shotgun (WGS) entry which is preliminary data.</text>
</comment>